<dbReference type="RefSeq" id="WP_135070294.1">
    <property type="nucleotide sequence ID" value="NZ_SPSB01000001.1"/>
</dbReference>
<evidence type="ECO:0000313" key="2">
    <source>
        <dbReference type="Proteomes" id="UP000297647"/>
    </source>
</evidence>
<comment type="caution">
    <text evidence="1">The sequence shown here is derived from an EMBL/GenBank/DDBJ whole genome shotgun (WGS) entry which is preliminary data.</text>
</comment>
<dbReference type="EMBL" id="SPSB01000001">
    <property type="protein sequence ID" value="TFV97516.1"/>
    <property type="molecule type" value="Genomic_DNA"/>
</dbReference>
<proteinExistence type="predicted"/>
<reference evidence="1 2" key="1">
    <citation type="submission" date="2019-03" db="EMBL/GenBank/DDBJ databases">
        <title>Algoriphagus sp. nov, a new strain isolated from root system soil of mangrove plant Kandelia.</title>
        <authorList>
            <person name="Yin Q."/>
            <person name="Wang K."/>
            <person name="Song Z."/>
        </authorList>
    </citation>
    <scope>NUCLEOTIDE SEQUENCE [LARGE SCALE GENOMIC DNA]</scope>
    <source>
        <strain evidence="1 2">XY-J91</strain>
    </source>
</reference>
<protein>
    <submittedName>
        <fullName evidence="1">Uncharacterized protein</fullName>
    </submittedName>
</protein>
<keyword evidence="2" id="KW-1185">Reference proteome</keyword>
<organism evidence="1 2">
    <name type="scientific">Algoriphagus kandeliae</name>
    <dbReference type="NCBI Taxonomy" id="2562278"/>
    <lineage>
        <taxon>Bacteria</taxon>
        <taxon>Pseudomonadati</taxon>
        <taxon>Bacteroidota</taxon>
        <taxon>Cytophagia</taxon>
        <taxon>Cytophagales</taxon>
        <taxon>Cyclobacteriaceae</taxon>
        <taxon>Algoriphagus</taxon>
    </lineage>
</organism>
<dbReference type="OrthoDB" id="829523at2"/>
<accession>A0A4Y9R287</accession>
<gene>
    <name evidence="1" type="ORF">E4S40_02345</name>
</gene>
<evidence type="ECO:0000313" key="1">
    <source>
        <dbReference type="EMBL" id="TFV97516.1"/>
    </source>
</evidence>
<dbReference type="Proteomes" id="UP000297647">
    <property type="component" value="Unassembled WGS sequence"/>
</dbReference>
<name>A0A4Y9R287_9BACT</name>
<sequence>MKTVKYPQKLNVYFRNGEIRKIHVEEYITLDSIVKVADFLNEEEQSILFSFIHSRLNVQLDLTGVSSHIVLQFDGKMQFEGASLSLGNPEGTFGIQVQARHVLILPFDRDFKIEAVISFEIDQSEKTRGEIFVEGLKRLPFTHPSERKEKGFIILRGK</sequence>
<dbReference type="AlphaFoldDB" id="A0A4Y9R287"/>